<dbReference type="Gene3D" id="1.20.144.10">
    <property type="entry name" value="Phosphatidic acid phosphatase type 2/haloperoxidase"/>
    <property type="match status" value="1"/>
</dbReference>
<dbReference type="InterPro" id="IPR026841">
    <property type="entry name" value="Aur1/Ipt1"/>
</dbReference>
<keyword evidence="2 5" id="KW-0812">Transmembrane</keyword>
<proteinExistence type="predicted"/>
<accession>A0A2M7BV15</accession>
<evidence type="ECO:0000256" key="1">
    <source>
        <dbReference type="ARBA" id="ARBA00004141"/>
    </source>
</evidence>
<evidence type="ECO:0000256" key="2">
    <source>
        <dbReference type="ARBA" id="ARBA00022692"/>
    </source>
</evidence>
<feature type="transmembrane region" description="Helical" evidence="5">
    <location>
        <begin position="191"/>
        <end position="214"/>
    </location>
</feature>
<feature type="transmembrane region" description="Helical" evidence="5">
    <location>
        <begin position="31"/>
        <end position="48"/>
    </location>
</feature>
<feature type="transmembrane region" description="Helical" evidence="5">
    <location>
        <begin position="68"/>
        <end position="90"/>
    </location>
</feature>
<evidence type="ECO:0000256" key="5">
    <source>
        <dbReference type="SAM" id="Phobius"/>
    </source>
</evidence>
<keyword evidence="3 5" id="KW-1133">Transmembrane helix</keyword>
<comment type="caution">
    <text evidence="7">The sequence shown here is derived from an EMBL/GenBank/DDBJ whole genome shotgun (WGS) entry which is preliminary data.</text>
</comment>
<name>A0A2M7BV15_9BACT</name>
<sequence length="411" mass="48200">MPKGLRVRLPPSAPLMSRIKNILRSIRIEEYILFIFSIMLFLSCLIFSPQLSWLDSFRNGFGNVILGIKYFLIVFVFAFYYIFFKLYLYLIHWLSPFINKEKSLKILLLTWLKGFSQSCSKIKNNFLGIFFFLRPVFPIVLFFTLVTFLIGLMAFQLKDNLVDDQLMKIDKSMFGSYPFFWLQNPANFLRYLAPLFLYSFSFLGLLIGISWLFLFLNRSRKFFSQYVIATTLVIMISLPFWFLFPANSPQNAYLNNVYSKEIDSSIKKSVEDYRTNEFLLRFYENVGVKPGDIAPVTTMPSLHVAWAIIIVYYLFKFRKKTVYFTLPWATFSSLGAVYLGQHYFIDVLVSLPVAFIAIGLTGYLFKIEKRYYRANRLDKQEESFKEQIKKDLALIPKAIRSVCPGKKVKSF</sequence>
<comment type="subcellular location">
    <subcellularLocation>
        <location evidence="1">Membrane</location>
        <topology evidence="1">Multi-pass membrane protein</topology>
    </subcellularLocation>
</comment>
<gene>
    <name evidence="7" type="ORF">COS49_00745</name>
</gene>
<feature type="transmembrane region" description="Helical" evidence="5">
    <location>
        <begin position="226"/>
        <end position="244"/>
    </location>
</feature>
<reference evidence="8" key="1">
    <citation type="submission" date="2017-09" db="EMBL/GenBank/DDBJ databases">
        <title>Depth-based differentiation of microbial function through sediment-hosted aquifers and enrichment of novel symbionts in the deep terrestrial subsurface.</title>
        <authorList>
            <person name="Probst A.J."/>
            <person name="Ladd B."/>
            <person name="Jarett J.K."/>
            <person name="Geller-Mcgrath D.E."/>
            <person name="Sieber C.M.K."/>
            <person name="Emerson J.B."/>
            <person name="Anantharaman K."/>
            <person name="Thomas B.C."/>
            <person name="Malmstrom R."/>
            <person name="Stieglmeier M."/>
            <person name="Klingl A."/>
            <person name="Woyke T."/>
            <person name="Ryan C.M."/>
            <person name="Banfield J.F."/>
        </authorList>
    </citation>
    <scope>NUCLEOTIDE SEQUENCE [LARGE SCALE GENOMIC DNA]</scope>
</reference>
<dbReference type="InterPro" id="IPR052185">
    <property type="entry name" value="IPC_Synthase-Related"/>
</dbReference>
<dbReference type="Pfam" id="PF14378">
    <property type="entry name" value="PAP2_3"/>
    <property type="match status" value="1"/>
</dbReference>
<evidence type="ECO:0000256" key="3">
    <source>
        <dbReference type="ARBA" id="ARBA00022989"/>
    </source>
</evidence>
<keyword evidence="4 5" id="KW-0472">Membrane</keyword>
<dbReference type="EMBL" id="PEUX01000017">
    <property type="protein sequence ID" value="PIV10389.1"/>
    <property type="molecule type" value="Genomic_DNA"/>
</dbReference>
<feature type="transmembrane region" description="Helical" evidence="5">
    <location>
        <begin position="293"/>
        <end position="315"/>
    </location>
</feature>
<evidence type="ECO:0000259" key="6">
    <source>
        <dbReference type="Pfam" id="PF14378"/>
    </source>
</evidence>
<evidence type="ECO:0000313" key="7">
    <source>
        <dbReference type="EMBL" id="PIV10389.1"/>
    </source>
</evidence>
<feature type="transmembrane region" description="Helical" evidence="5">
    <location>
        <begin position="131"/>
        <end position="157"/>
    </location>
</feature>
<evidence type="ECO:0000313" key="8">
    <source>
        <dbReference type="Proteomes" id="UP000229894"/>
    </source>
</evidence>
<evidence type="ECO:0000256" key="4">
    <source>
        <dbReference type="ARBA" id="ARBA00023136"/>
    </source>
</evidence>
<dbReference type="PANTHER" id="PTHR31310">
    <property type="match status" value="1"/>
</dbReference>
<dbReference type="AlphaFoldDB" id="A0A2M7BV15"/>
<dbReference type="GO" id="GO:0016020">
    <property type="term" value="C:membrane"/>
    <property type="evidence" value="ECO:0007669"/>
    <property type="project" value="UniProtKB-SubCell"/>
</dbReference>
<feature type="transmembrane region" description="Helical" evidence="5">
    <location>
        <begin position="347"/>
        <end position="365"/>
    </location>
</feature>
<dbReference type="PANTHER" id="PTHR31310:SF7">
    <property type="entry name" value="PA-PHOSPHATASE RELATED-FAMILY PROTEIN DDB_G0268928"/>
    <property type="match status" value="1"/>
</dbReference>
<feature type="domain" description="Inositolphosphotransferase Aur1/Ipt1" evidence="6">
    <location>
        <begin position="166"/>
        <end position="359"/>
    </location>
</feature>
<protein>
    <recommendedName>
        <fullName evidence="6">Inositolphosphotransferase Aur1/Ipt1 domain-containing protein</fullName>
    </recommendedName>
</protein>
<dbReference type="Proteomes" id="UP000229894">
    <property type="component" value="Unassembled WGS sequence"/>
</dbReference>
<organism evidence="7 8">
    <name type="scientific">Candidatus Portnoybacteria bacterium CG03_land_8_20_14_0_80_41_10</name>
    <dbReference type="NCBI Taxonomy" id="1974808"/>
    <lineage>
        <taxon>Bacteria</taxon>
        <taxon>Candidatus Portnoyibacteriota</taxon>
    </lineage>
</organism>
<feature type="transmembrane region" description="Helical" evidence="5">
    <location>
        <begin position="322"/>
        <end position="341"/>
    </location>
</feature>